<dbReference type="SMART" id="SM00450">
    <property type="entry name" value="RHOD"/>
    <property type="match status" value="1"/>
</dbReference>
<proteinExistence type="predicted"/>
<gene>
    <name evidence="2" type="ORF">Pmani_032028</name>
</gene>
<dbReference type="InterPro" id="IPR036873">
    <property type="entry name" value="Rhodanese-like_dom_sf"/>
</dbReference>
<dbReference type="EMBL" id="JAWZYT010004081">
    <property type="protein sequence ID" value="KAK4295414.1"/>
    <property type="molecule type" value="Genomic_DNA"/>
</dbReference>
<evidence type="ECO:0000313" key="3">
    <source>
        <dbReference type="Proteomes" id="UP001292094"/>
    </source>
</evidence>
<sequence>MLHIKHLPSILGEVTMRWLVQISKQVRYVSQAWGSQVSQTYLCNPAVSFTSHNYCTSPTFLPDVDFKELTQMLETKSTTLLDVRPPSELKEMGMIPQSKNLILQPLGPYILLSDEKFLERTGFKKPQKDDPIVVTCLAGIRARTAQMALMAAGYTHVRRYKGSFQDWLEKGGPVVYPEMKK</sequence>
<name>A0AAE1TU73_9EUCA</name>
<dbReference type="SUPFAM" id="SSF52821">
    <property type="entry name" value="Rhodanese/Cell cycle control phosphatase"/>
    <property type="match status" value="1"/>
</dbReference>
<dbReference type="PROSITE" id="PS50206">
    <property type="entry name" value="RHODANESE_3"/>
    <property type="match status" value="1"/>
</dbReference>
<comment type="caution">
    <text evidence="2">The sequence shown here is derived from an EMBL/GenBank/DDBJ whole genome shotgun (WGS) entry which is preliminary data.</text>
</comment>
<reference evidence="2" key="1">
    <citation type="submission" date="2023-11" db="EMBL/GenBank/DDBJ databases">
        <title>Genome assemblies of two species of porcelain crab, Petrolisthes cinctipes and Petrolisthes manimaculis (Anomura: Porcellanidae).</title>
        <authorList>
            <person name="Angst P."/>
        </authorList>
    </citation>
    <scope>NUCLEOTIDE SEQUENCE</scope>
    <source>
        <strain evidence="2">PB745_02</strain>
        <tissue evidence="2">Gill</tissue>
    </source>
</reference>
<evidence type="ECO:0000313" key="2">
    <source>
        <dbReference type="EMBL" id="KAK4295414.1"/>
    </source>
</evidence>
<evidence type="ECO:0000259" key="1">
    <source>
        <dbReference type="PROSITE" id="PS50206"/>
    </source>
</evidence>
<dbReference type="AlphaFoldDB" id="A0AAE1TU73"/>
<keyword evidence="3" id="KW-1185">Reference proteome</keyword>
<dbReference type="Pfam" id="PF00581">
    <property type="entry name" value="Rhodanese"/>
    <property type="match status" value="1"/>
</dbReference>
<dbReference type="InterPro" id="IPR001763">
    <property type="entry name" value="Rhodanese-like_dom"/>
</dbReference>
<protein>
    <recommendedName>
        <fullName evidence="1">Rhodanese domain-containing protein</fullName>
    </recommendedName>
</protein>
<accession>A0AAE1TU73</accession>
<dbReference type="Gene3D" id="3.40.250.10">
    <property type="entry name" value="Rhodanese-like domain"/>
    <property type="match status" value="1"/>
</dbReference>
<dbReference type="PANTHER" id="PTHR44086:SF10">
    <property type="entry name" value="THIOSULFATE SULFURTRANSFERASE_RHODANESE-LIKE DOMAIN-CONTAINING PROTEIN 3"/>
    <property type="match status" value="1"/>
</dbReference>
<dbReference type="Proteomes" id="UP001292094">
    <property type="component" value="Unassembled WGS sequence"/>
</dbReference>
<dbReference type="PANTHER" id="PTHR44086">
    <property type="entry name" value="THIOSULFATE SULFURTRANSFERASE RDL2, MITOCHONDRIAL-RELATED"/>
    <property type="match status" value="1"/>
</dbReference>
<organism evidence="2 3">
    <name type="scientific">Petrolisthes manimaculis</name>
    <dbReference type="NCBI Taxonomy" id="1843537"/>
    <lineage>
        <taxon>Eukaryota</taxon>
        <taxon>Metazoa</taxon>
        <taxon>Ecdysozoa</taxon>
        <taxon>Arthropoda</taxon>
        <taxon>Crustacea</taxon>
        <taxon>Multicrustacea</taxon>
        <taxon>Malacostraca</taxon>
        <taxon>Eumalacostraca</taxon>
        <taxon>Eucarida</taxon>
        <taxon>Decapoda</taxon>
        <taxon>Pleocyemata</taxon>
        <taxon>Anomura</taxon>
        <taxon>Galatheoidea</taxon>
        <taxon>Porcellanidae</taxon>
        <taxon>Petrolisthes</taxon>
    </lineage>
</organism>
<feature type="domain" description="Rhodanese" evidence="1">
    <location>
        <begin position="74"/>
        <end position="176"/>
    </location>
</feature>